<comment type="caution">
    <text evidence="1">The sequence shown here is derived from an EMBL/GenBank/DDBJ whole genome shotgun (WGS) entry which is preliminary data.</text>
</comment>
<evidence type="ECO:0000313" key="1">
    <source>
        <dbReference type="EMBL" id="MEQ2686639.1"/>
    </source>
</evidence>
<keyword evidence="2" id="KW-1185">Reference proteome</keyword>
<evidence type="ECO:0000313" key="2">
    <source>
        <dbReference type="Proteomes" id="UP001439984"/>
    </source>
</evidence>
<feature type="non-terminal residue" evidence="1">
    <location>
        <position position="1"/>
    </location>
</feature>
<sequence>PSSCLPRLESSGHFSGSLLVRKRELSLMEEHSPLVKSLQKGYHKEKKAKEPYLCVLTSDC</sequence>
<dbReference type="RefSeq" id="WP_349178729.1">
    <property type="nucleotide sequence ID" value="NZ_JBBNIB010000033.1"/>
</dbReference>
<dbReference type="Proteomes" id="UP001439984">
    <property type="component" value="Unassembled WGS sequence"/>
</dbReference>
<organism evidence="1 2">
    <name type="scientific">Faecalibacterium longum</name>
    <dbReference type="NCBI Taxonomy" id="1851428"/>
    <lineage>
        <taxon>Bacteria</taxon>
        <taxon>Bacillati</taxon>
        <taxon>Bacillota</taxon>
        <taxon>Clostridia</taxon>
        <taxon>Eubacteriales</taxon>
        <taxon>Oscillospiraceae</taxon>
        <taxon>Faecalibacterium</taxon>
    </lineage>
</organism>
<name>A0ABV1III3_9FIRM</name>
<dbReference type="EMBL" id="JBBNIB010000033">
    <property type="protein sequence ID" value="MEQ2686639.1"/>
    <property type="molecule type" value="Genomic_DNA"/>
</dbReference>
<protein>
    <submittedName>
        <fullName evidence="1">Uncharacterized protein</fullName>
    </submittedName>
</protein>
<proteinExistence type="predicted"/>
<accession>A0ABV1III3</accession>
<gene>
    <name evidence="1" type="ORF">AAAU72_00350</name>
</gene>
<reference evidence="1 2" key="1">
    <citation type="submission" date="2024-04" db="EMBL/GenBank/DDBJ databases">
        <title>Human intestinal bacterial collection.</title>
        <authorList>
            <person name="Pauvert C."/>
            <person name="Hitch T.C.A."/>
            <person name="Clavel T."/>
        </authorList>
    </citation>
    <scope>NUCLEOTIDE SEQUENCE [LARGE SCALE GENOMIC DNA]</scope>
    <source>
        <strain evidence="1 2">CLA-AA-H236</strain>
    </source>
</reference>